<feature type="region of interest" description="Disordered" evidence="1">
    <location>
        <begin position="146"/>
        <end position="184"/>
    </location>
</feature>
<dbReference type="InterPro" id="IPR023393">
    <property type="entry name" value="START-like_dom_sf"/>
</dbReference>
<dbReference type="PANTHER" id="PTHR33824">
    <property type="entry name" value="POLYKETIDE CYCLASE/DEHYDRASE AND LIPID TRANSPORT SUPERFAMILY PROTEIN"/>
    <property type="match status" value="1"/>
</dbReference>
<keyword evidence="4" id="KW-1185">Reference proteome</keyword>
<comment type="caution">
    <text evidence="3">The sequence shown here is derived from an EMBL/GenBank/DDBJ whole genome shotgun (WGS) entry which is preliminary data.</text>
</comment>
<sequence>MDLTATTTVLAPPEEVYAFWRRLEVLPQFMAHLEQVRTTGERTSRWRASAPFGRSVEWDAEVVDDVPGERITWTSVGDADVRNEGTVRFTPAPGDRGTEVRVTLRYDLPGGVLAQAVAKYFGEDPHQQLDDDLRRLKQVLETGEVVRSDGAPGGKRARGEFPQHAAQPLTREELAELRREEVPA</sequence>
<dbReference type="PANTHER" id="PTHR33824:SF7">
    <property type="entry name" value="POLYKETIDE CYCLASE_DEHYDRASE AND LIPID TRANSPORT SUPERFAMILY PROTEIN"/>
    <property type="match status" value="1"/>
</dbReference>
<dbReference type="InterPro" id="IPR047137">
    <property type="entry name" value="ORF3"/>
</dbReference>
<evidence type="ECO:0000313" key="3">
    <source>
        <dbReference type="EMBL" id="GAA4991729.1"/>
    </source>
</evidence>
<accession>A0ABP9IAV0</accession>
<feature type="domain" description="Coenzyme Q-binding protein COQ10 START" evidence="2">
    <location>
        <begin position="11"/>
        <end position="133"/>
    </location>
</feature>
<proteinExistence type="predicted"/>
<dbReference type="InterPro" id="IPR005031">
    <property type="entry name" value="COQ10_START"/>
</dbReference>
<dbReference type="CDD" id="cd07817">
    <property type="entry name" value="SRPBCC_8"/>
    <property type="match status" value="1"/>
</dbReference>
<gene>
    <name evidence="3" type="ORF">GCM10023225_30220</name>
</gene>
<reference evidence="4" key="1">
    <citation type="journal article" date="2019" name="Int. J. Syst. Evol. Microbiol.">
        <title>The Global Catalogue of Microorganisms (GCM) 10K type strain sequencing project: providing services to taxonomists for standard genome sequencing and annotation.</title>
        <authorList>
            <consortium name="The Broad Institute Genomics Platform"/>
            <consortium name="The Broad Institute Genome Sequencing Center for Infectious Disease"/>
            <person name="Wu L."/>
            <person name="Ma J."/>
        </authorList>
    </citation>
    <scope>NUCLEOTIDE SEQUENCE [LARGE SCALE GENOMIC DNA]</scope>
    <source>
        <strain evidence="4">JCM 18126</strain>
    </source>
</reference>
<evidence type="ECO:0000313" key="4">
    <source>
        <dbReference type="Proteomes" id="UP001501195"/>
    </source>
</evidence>
<dbReference type="EMBL" id="BAABIL010000535">
    <property type="protein sequence ID" value="GAA4991729.1"/>
    <property type="molecule type" value="Genomic_DNA"/>
</dbReference>
<name>A0ABP9IAV0_9ACTN</name>
<dbReference type="Proteomes" id="UP001501195">
    <property type="component" value="Unassembled WGS sequence"/>
</dbReference>
<dbReference type="Gene3D" id="3.30.530.20">
    <property type="match status" value="1"/>
</dbReference>
<dbReference type="Pfam" id="PF03364">
    <property type="entry name" value="Polyketide_cyc"/>
    <property type="match status" value="1"/>
</dbReference>
<protein>
    <recommendedName>
        <fullName evidence="2">Coenzyme Q-binding protein COQ10 START domain-containing protein</fullName>
    </recommendedName>
</protein>
<dbReference type="SUPFAM" id="SSF55961">
    <property type="entry name" value="Bet v1-like"/>
    <property type="match status" value="1"/>
</dbReference>
<evidence type="ECO:0000259" key="2">
    <source>
        <dbReference type="Pfam" id="PF03364"/>
    </source>
</evidence>
<evidence type="ECO:0000256" key="1">
    <source>
        <dbReference type="SAM" id="MobiDB-lite"/>
    </source>
</evidence>
<organism evidence="3 4">
    <name type="scientific">Kineococcus glutinatus</name>
    <dbReference type="NCBI Taxonomy" id="1070872"/>
    <lineage>
        <taxon>Bacteria</taxon>
        <taxon>Bacillati</taxon>
        <taxon>Actinomycetota</taxon>
        <taxon>Actinomycetes</taxon>
        <taxon>Kineosporiales</taxon>
        <taxon>Kineosporiaceae</taxon>
        <taxon>Kineococcus</taxon>
    </lineage>
</organism>
<feature type="compositionally biased region" description="Basic and acidic residues" evidence="1">
    <location>
        <begin position="170"/>
        <end position="184"/>
    </location>
</feature>